<sequence>MGEWFREQALAGGLGIAIPVAMVAGLVSFFSPCVLPLLPGYLSYATGLSGADLAAGEASRRRGRMLLGSVLFVLGFAVVFVFAGTAFGGLAVHLQRWQDTITLVLGGVLIVLGLVFAGLVPWLQRDFRIHKLPGVGLGVAPLIGALFAIGWTPCVGPTFGVILNLTYADGGTAARGALLALCYALGLGIPFVIVALAYNRTVGALKWVRRHQATVMRIGGLFLVAIGVLMVTGWWDHMVQWAQLRTVEFGETAL</sequence>
<feature type="transmembrane region" description="Helical" evidence="6">
    <location>
        <begin position="100"/>
        <end position="123"/>
    </location>
</feature>
<evidence type="ECO:0000259" key="7">
    <source>
        <dbReference type="Pfam" id="PF02683"/>
    </source>
</evidence>
<protein>
    <submittedName>
        <fullName evidence="8">Cytochrome c biogenesis protein CcdA</fullName>
    </submittedName>
</protein>
<keyword evidence="3 6" id="KW-0812">Transmembrane</keyword>
<evidence type="ECO:0000256" key="6">
    <source>
        <dbReference type="SAM" id="Phobius"/>
    </source>
</evidence>
<dbReference type="Pfam" id="PF02683">
    <property type="entry name" value="DsbD_TM"/>
    <property type="match status" value="1"/>
</dbReference>
<dbReference type="InterPro" id="IPR003834">
    <property type="entry name" value="Cyt_c_assmbl_TM_dom"/>
</dbReference>
<comment type="subcellular location">
    <subcellularLocation>
        <location evidence="1">Membrane</location>
        <topology evidence="1">Multi-pass membrane protein</topology>
    </subcellularLocation>
</comment>
<feature type="transmembrane region" description="Helical" evidence="6">
    <location>
        <begin position="173"/>
        <end position="198"/>
    </location>
</feature>
<keyword evidence="4 6" id="KW-1133">Transmembrane helix</keyword>
<evidence type="ECO:0000256" key="1">
    <source>
        <dbReference type="ARBA" id="ARBA00004141"/>
    </source>
</evidence>
<evidence type="ECO:0000313" key="9">
    <source>
        <dbReference type="Proteomes" id="UP001500301"/>
    </source>
</evidence>
<proteinExistence type="inferred from homology"/>
<dbReference type="EMBL" id="BAABBB010000007">
    <property type="protein sequence ID" value="GAA3524565.1"/>
    <property type="molecule type" value="Genomic_DNA"/>
</dbReference>
<feature type="transmembrane region" description="Helical" evidence="6">
    <location>
        <begin position="218"/>
        <end position="235"/>
    </location>
</feature>
<accession>A0ABP6V028</accession>
<feature type="transmembrane region" description="Helical" evidence="6">
    <location>
        <begin position="135"/>
        <end position="153"/>
    </location>
</feature>
<comment type="similarity">
    <text evidence="2">Belongs to the DsbD family.</text>
</comment>
<dbReference type="PANTHER" id="PTHR31272:SF4">
    <property type="entry name" value="CYTOCHROME C-TYPE BIOGENESIS PROTEIN HI_1454-RELATED"/>
    <property type="match status" value="1"/>
</dbReference>
<reference evidence="9" key="1">
    <citation type="journal article" date="2019" name="Int. J. Syst. Evol. Microbiol.">
        <title>The Global Catalogue of Microorganisms (GCM) 10K type strain sequencing project: providing services to taxonomists for standard genome sequencing and annotation.</title>
        <authorList>
            <consortium name="The Broad Institute Genomics Platform"/>
            <consortium name="The Broad Institute Genome Sequencing Center for Infectious Disease"/>
            <person name="Wu L."/>
            <person name="Ma J."/>
        </authorList>
    </citation>
    <scope>NUCLEOTIDE SEQUENCE [LARGE SCALE GENOMIC DNA]</scope>
    <source>
        <strain evidence="9">JCM 17460</strain>
    </source>
</reference>
<dbReference type="InterPro" id="IPR051790">
    <property type="entry name" value="Cytochrome_c-biogenesis_DsbD"/>
</dbReference>
<dbReference type="PANTHER" id="PTHR31272">
    <property type="entry name" value="CYTOCHROME C-TYPE BIOGENESIS PROTEIN HI_1454-RELATED"/>
    <property type="match status" value="1"/>
</dbReference>
<evidence type="ECO:0000313" key="8">
    <source>
        <dbReference type="EMBL" id="GAA3524565.1"/>
    </source>
</evidence>
<feature type="transmembrane region" description="Helical" evidence="6">
    <location>
        <begin position="9"/>
        <end position="31"/>
    </location>
</feature>
<organism evidence="8 9">
    <name type="scientific">Nocardioides daeguensis</name>
    <dbReference type="NCBI Taxonomy" id="908359"/>
    <lineage>
        <taxon>Bacteria</taxon>
        <taxon>Bacillati</taxon>
        <taxon>Actinomycetota</taxon>
        <taxon>Actinomycetes</taxon>
        <taxon>Propionibacteriales</taxon>
        <taxon>Nocardioidaceae</taxon>
        <taxon>Nocardioides</taxon>
    </lineage>
</organism>
<evidence type="ECO:0000256" key="5">
    <source>
        <dbReference type="ARBA" id="ARBA00023136"/>
    </source>
</evidence>
<name>A0ABP6V028_9ACTN</name>
<evidence type="ECO:0000256" key="3">
    <source>
        <dbReference type="ARBA" id="ARBA00022692"/>
    </source>
</evidence>
<feature type="domain" description="Cytochrome C biogenesis protein transmembrane" evidence="7">
    <location>
        <begin position="17"/>
        <end position="231"/>
    </location>
</feature>
<keyword evidence="9" id="KW-1185">Reference proteome</keyword>
<comment type="caution">
    <text evidence="8">The sequence shown here is derived from an EMBL/GenBank/DDBJ whole genome shotgun (WGS) entry which is preliminary data.</text>
</comment>
<dbReference type="RefSeq" id="WP_218233784.1">
    <property type="nucleotide sequence ID" value="NZ_BAABBB010000007.1"/>
</dbReference>
<feature type="transmembrane region" description="Helical" evidence="6">
    <location>
        <begin position="67"/>
        <end position="94"/>
    </location>
</feature>
<dbReference type="Proteomes" id="UP001500301">
    <property type="component" value="Unassembled WGS sequence"/>
</dbReference>
<keyword evidence="5 6" id="KW-0472">Membrane</keyword>
<gene>
    <name evidence="8" type="ORF">GCM10022263_11330</name>
</gene>
<evidence type="ECO:0000256" key="4">
    <source>
        <dbReference type="ARBA" id="ARBA00022989"/>
    </source>
</evidence>
<evidence type="ECO:0000256" key="2">
    <source>
        <dbReference type="ARBA" id="ARBA00006143"/>
    </source>
</evidence>